<dbReference type="PANTHER" id="PTHR22954:SF3">
    <property type="entry name" value="PROTEIN CBG08539"/>
    <property type="match status" value="1"/>
</dbReference>
<comment type="caution">
    <text evidence="1">The sequence shown here is derived from an EMBL/GenBank/DDBJ whole genome shotgun (WGS) entry which is preliminary data.</text>
</comment>
<dbReference type="AlphaFoldDB" id="A0A0J7KPQ1"/>
<dbReference type="PANTHER" id="PTHR22954">
    <property type="entry name" value="RETROVIRAL PROTEASE-RELATED"/>
    <property type="match status" value="1"/>
</dbReference>
<evidence type="ECO:0000313" key="1">
    <source>
        <dbReference type="EMBL" id="KMQ92333.1"/>
    </source>
</evidence>
<dbReference type="Proteomes" id="UP000036403">
    <property type="component" value="Unassembled WGS sequence"/>
</dbReference>
<dbReference type="PaxDb" id="67767-A0A0J7KPQ1"/>
<protein>
    <submittedName>
        <fullName evidence="1">Uncharacterized protein</fullName>
    </submittedName>
</protein>
<dbReference type="EMBL" id="LBMM01004520">
    <property type="protein sequence ID" value="KMQ92333.1"/>
    <property type="molecule type" value="Genomic_DNA"/>
</dbReference>
<evidence type="ECO:0000313" key="2">
    <source>
        <dbReference type="Proteomes" id="UP000036403"/>
    </source>
</evidence>
<proteinExistence type="predicted"/>
<dbReference type="Pfam" id="PF03564">
    <property type="entry name" value="DUF1759"/>
    <property type="match status" value="1"/>
</dbReference>
<reference evidence="1 2" key="1">
    <citation type="submission" date="2015-04" db="EMBL/GenBank/DDBJ databases">
        <title>Lasius niger genome sequencing.</title>
        <authorList>
            <person name="Konorov E.A."/>
            <person name="Nikitin M.A."/>
            <person name="Kirill M.V."/>
            <person name="Chang P."/>
        </authorList>
    </citation>
    <scope>NUCLEOTIDE SEQUENCE [LARGE SCALE GENOMIC DNA]</scope>
    <source>
        <tissue evidence="1">Whole</tissue>
    </source>
</reference>
<name>A0A0J7KPQ1_LASNI</name>
<gene>
    <name evidence="1" type="ORF">RF55_7701</name>
</gene>
<dbReference type="InterPro" id="IPR005312">
    <property type="entry name" value="DUF1759"/>
</dbReference>
<keyword evidence="2" id="KW-1185">Reference proteome</keyword>
<dbReference type="STRING" id="67767.A0A0J7KPQ1"/>
<accession>A0A0J7KPQ1</accession>
<dbReference type="OrthoDB" id="7696997at2759"/>
<sequence>MESLLHSQIELFGRITNSFENLKKVGSASITLGIVEARFQALEKNWEKFEAQHDKLLARHWDALADFDYRKNDMQATAEDAYLQQKGLYLDALRTLKGRITTENSVAASDAPHPPHPPRTTLPRIQLPQFFGRYEEWPSFRDLFHSIIGMDTTTTQVEKLHYLKFCLKGEAELLVRNLPTTDENFDRAWNVLINYFENKRLLVRSYISKFTALQKLKGESASDLCQLYHDVMSTVGSLEGIGRPITRGED</sequence>
<organism evidence="1 2">
    <name type="scientific">Lasius niger</name>
    <name type="common">Black garden ant</name>
    <dbReference type="NCBI Taxonomy" id="67767"/>
    <lineage>
        <taxon>Eukaryota</taxon>
        <taxon>Metazoa</taxon>
        <taxon>Ecdysozoa</taxon>
        <taxon>Arthropoda</taxon>
        <taxon>Hexapoda</taxon>
        <taxon>Insecta</taxon>
        <taxon>Pterygota</taxon>
        <taxon>Neoptera</taxon>
        <taxon>Endopterygota</taxon>
        <taxon>Hymenoptera</taxon>
        <taxon>Apocrita</taxon>
        <taxon>Aculeata</taxon>
        <taxon>Formicoidea</taxon>
        <taxon>Formicidae</taxon>
        <taxon>Formicinae</taxon>
        <taxon>Lasius</taxon>
        <taxon>Lasius</taxon>
    </lineage>
</organism>